<dbReference type="Pfam" id="PF00392">
    <property type="entry name" value="GntR"/>
    <property type="match status" value="1"/>
</dbReference>
<evidence type="ECO:0000256" key="3">
    <source>
        <dbReference type="ARBA" id="ARBA00023163"/>
    </source>
</evidence>
<dbReference type="RefSeq" id="WP_377709471.1">
    <property type="nucleotide sequence ID" value="NZ_JBHSMP010000007.1"/>
</dbReference>
<keyword evidence="3" id="KW-0804">Transcription</keyword>
<keyword evidence="2" id="KW-0238">DNA-binding</keyword>
<protein>
    <submittedName>
        <fullName evidence="5">GntR family transcriptional regulator</fullName>
    </submittedName>
</protein>
<organism evidence="5 6">
    <name type="scientific">Paraburkholderia denitrificans</name>
    <dbReference type="NCBI Taxonomy" id="694025"/>
    <lineage>
        <taxon>Bacteria</taxon>
        <taxon>Pseudomonadati</taxon>
        <taxon>Pseudomonadota</taxon>
        <taxon>Betaproteobacteria</taxon>
        <taxon>Burkholderiales</taxon>
        <taxon>Burkholderiaceae</taxon>
        <taxon>Paraburkholderia</taxon>
    </lineage>
</organism>
<comment type="caution">
    <text evidence="5">The sequence shown here is derived from an EMBL/GenBank/DDBJ whole genome shotgun (WGS) entry which is preliminary data.</text>
</comment>
<dbReference type="PROSITE" id="PS50949">
    <property type="entry name" value="HTH_GNTR"/>
    <property type="match status" value="1"/>
</dbReference>
<dbReference type="InterPro" id="IPR036388">
    <property type="entry name" value="WH-like_DNA-bd_sf"/>
</dbReference>
<gene>
    <name evidence="5" type="ORF">ACFPTO_03410</name>
</gene>
<name>A0ABW0J492_9BURK</name>
<sequence length="86" mass="9291">MPQQHVCSEIKNRFAGNSAAEIVDSIRVLVRTEQLKPGRTLPSGRELTAVPGVNANAVAAAYKRLVSARIVLARGRLGTVIRRARS</sequence>
<dbReference type="Gene3D" id="1.10.10.10">
    <property type="entry name" value="Winged helix-like DNA-binding domain superfamily/Winged helix DNA-binding domain"/>
    <property type="match status" value="1"/>
</dbReference>
<dbReference type="EMBL" id="JBHSMP010000007">
    <property type="protein sequence ID" value="MFC5427860.1"/>
    <property type="molecule type" value="Genomic_DNA"/>
</dbReference>
<evidence type="ECO:0000256" key="2">
    <source>
        <dbReference type="ARBA" id="ARBA00023125"/>
    </source>
</evidence>
<dbReference type="SMART" id="SM00345">
    <property type="entry name" value="HTH_GNTR"/>
    <property type="match status" value="1"/>
</dbReference>
<accession>A0ABW0J492</accession>
<keyword evidence="1" id="KW-0805">Transcription regulation</keyword>
<dbReference type="Proteomes" id="UP001596103">
    <property type="component" value="Unassembled WGS sequence"/>
</dbReference>
<evidence type="ECO:0000256" key="1">
    <source>
        <dbReference type="ARBA" id="ARBA00023015"/>
    </source>
</evidence>
<proteinExistence type="predicted"/>
<keyword evidence="6" id="KW-1185">Reference proteome</keyword>
<feature type="domain" description="HTH gntR-type" evidence="4">
    <location>
        <begin position="16"/>
        <end position="84"/>
    </location>
</feature>
<dbReference type="InterPro" id="IPR000524">
    <property type="entry name" value="Tscrpt_reg_HTH_GntR"/>
</dbReference>
<dbReference type="SUPFAM" id="SSF46785">
    <property type="entry name" value="Winged helix' DNA-binding domain"/>
    <property type="match status" value="1"/>
</dbReference>
<dbReference type="InterPro" id="IPR036390">
    <property type="entry name" value="WH_DNA-bd_sf"/>
</dbReference>
<reference evidence="6" key="1">
    <citation type="journal article" date="2019" name="Int. J. Syst. Evol. Microbiol.">
        <title>The Global Catalogue of Microorganisms (GCM) 10K type strain sequencing project: providing services to taxonomists for standard genome sequencing and annotation.</title>
        <authorList>
            <consortium name="The Broad Institute Genomics Platform"/>
            <consortium name="The Broad Institute Genome Sequencing Center for Infectious Disease"/>
            <person name="Wu L."/>
            <person name="Ma J."/>
        </authorList>
    </citation>
    <scope>NUCLEOTIDE SEQUENCE [LARGE SCALE GENOMIC DNA]</scope>
    <source>
        <strain evidence="6">CCUG 56042</strain>
    </source>
</reference>
<evidence type="ECO:0000259" key="4">
    <source>
        <dbReference type="PROSITE" id="PS50949"/>
    </source>
</evidence>
<evidence type="ECO:0000313" key="5">
    <source>
        <dbReference type="EMBL" id="MFC5427860.1"/>
    </source>
</evidence>
<evidence type="ECO:0000313" key="6">
    <source>
        <dbReference type="Proteomes" id="UP001596103"/>
    </source>
</evidence>